<keyword evidence="4" id="KW-1185">Reference proteome</keyword>
<sequence length="144" mass="15852">MKTGDDDSIGKIDIHAINDIYGDKKYREIGSVIEEEKGQMPIFYSGKVNVYDDIPTDKERALLQLAASPLQFPHEDPVDGNLLQQPPNINLPILRTVFLLNDLFPTMDSAYHARPSGQTSALPPTSSTNKPGSEVKSSERPGNT</sequence>
<name>A0A9R1WYB6_LACSA</name>
<evidence type="ECO:0000313" key="3">
    <source>
        <dbReference type="EMBL" id="KAJ0189827.1"/>
    </source>
</evidence>
<evidence type="ECO:0000256" key="1">
    <source>
        <dbReference type="SAM" id="MobiDB-lite"/>
    </source>
</evidence>
<evidence type="ECO:0000259" key="2">
    <source>
        <dbReference type="PROSITE" id="PS51320"/>
    </source>
</evidence>
<feature type="domain" description="Tify" evidence="2">
    <location>
        <begin position="33"/>
        <end position="68"/>
    </location>
</feature>
<dbReference type="InterPro" id="IPR010399">
    <property type="entry name" value="Tify_dom"/>
</dbReference>
<organism evidence="3 4">
    <name type="scientific">Lactuca sativa</name>
    <name type="common">Garden lettuce</name>
    <dbReference type="NCBI Taxonomy" id="4236"/>
    <lineage>
        <taxon>Eukaryota</taxon>
        <taxon>Viridiplantae</taxon>
        <taxon>Streptophyta</taxon>
        <taxon>Embryophyta</taxon>
        <taxon>Tracheophyta</taxon>
        <taxon>Spermatophyta</taxon>
        <taxon>Magnoliopsida</taxon>
        <taxon>eudicotyledons</taxon>
        <taxon>Gunneridae</taxon>
        <taxon>Pentapetalae</taxon>
        <taxon>asterids</taxon>
        <taxon>campanulids</taxon>
        <taxon>Asterales</taxon>
        <taxon>Asteraceae</taxon>
        <taxon>Cichorioideae</taxon>
        <taxon>Cichorieae</taxon>
        <taxon>Lactucinae</taxon>
        <taxon>Lactuca</taxon>
    </lineage>
</organism>
<feature type="compositionally biased region" description="Polar residues" evidence="1">
    <location>
        <begin position="116"/>
        <end position="131"/>
    </location>
</feature>
<dbReference type="EMBL" id="NBSK02000008">
    <property type="protein sequence ID" value="KAJ0189827.1"/>
    <property type="molecule type" value="Genomic_DNA"/>
</dbReference>
<evidence type="ECO:0000313" key="4">
    <source>
        <dbReference type="Proteomes" id="UP000235145"/>
    </source>
</evidence>
<dbReference type="SMART" id="SM00979">
    <property type="entry name" value="TIFY"/>
    <property type="match status" value="1"/>
</dbReference>
<gene>
    <name evidence="3" type="ORF">LSAT_V11C800452860</name>
</gene>
<dbReference type="PROSITE" id="PS51320">
    <property type="entry name" value="TIFY"/>
    <property type="match status" value="1"/>
</dbReference>
<protein>
    <recommendedName>
        <fullName evidence="2">Tify domain-containing protein</fullName>
    </recommendedName>
</protein>
<reference evidence="3 4" key="1">
    <citation type="journal article" date="2017" name="Nat. Commun.">
        <title>Genome assembly with in vitro proximity ligation data and whole-genome triplication in lettuce.</title>
        <authorList>
            <person name="Reyes-Chin-Wo S."/>
            <person name="Wang Z."/>
            <person name="Yang X."/>
            <person name="Kozik A."/>
            <person name="Arikit S."/>
            <person name="Song C."/>
            <person name="Xia L."/>
            <person name="Froenicke L."/>
            <person name="Lavelle D.O."/>
            <person name="Truco M.J."/>
            <person name="Xia R."/>
            <person name="Zhu S."/>
            <person name="Xu C."/>
            <person name="Xu H."/>
            <person name="Xu X."/>
            <person name="Cox K."/>
            <person name="Korf I."/>
            <person name="Meyers B.C."/>
            <person name="Michelmore R.W."/>
        </authorList>
    </citation>
    <scope>NUCLEOTIDE SEQUENCE [LARGE SCALE GENOMIC DNA]</scope>
    <source>
        <strain evidence="4">cv. Salinas</strain>
        <tissue evidence="3">Seedlings</tissue>
    </source>
</reference>
<dbReference type="Pfam" id="PF06200">
    <property type="entry name" value="tify"/>
    <property type="match status" value="1"/>
</dbReference>
<dbReference type="AlphaFoldDB" id="A0A9R1WYB6"/>
<comment type="caution">
    <text evidence="3">The sequence shown here is derived from an EMBL/GenBank/DDBJ whole genome shotgun (WGS) entry which is preliminary data.</text>
</comment>
<proteinExistence type="predicted"/>
<dbReference type="Proteomes" id="UP000235145">
    <property type="component" value="Unassembled WGS sequence"/>
</dbReference>
<feature type="region of interest" description="Disordered" evidence="1">
    <location>
        <begin position="111"/>
        <end position="144"/>
    </location>
</feature>
<accession>A0A9R1WYB6</accession>